<organism evidence="1 2">
    <name type="scientific">Leuconostoc citreum</name>
    <dbReference type="NCBI Taxonomy" id="33964"/>
    <lineage>
        <taxon>Bacteria</taxon>
        <taxon>Bacillati</taxon>
        <taxon>Bacillota</taxon>
        <taxon>Bacilli</taxon>
        <taxon>Lactobacillales</taxon>
        <taxon>Lactobacillaceae</taxon>
        <taxon>Leuconostoc</taxon>
    </lineage>
</organism>
<evidence type="ECO:0000313" key="1">
    <source>
        <dbReference type="EMBL" id="GDZ83616.1"/>
    </source>
</evidence>
<protein>
    <submittedName>
        <fullName evidence="1">Uncharacterized protein</fullName>
    </submittedName>
</protein>
<dbReference type="Proteomes" id="UP000323274">
    <property type="component" value="Unassembled WGS sequence"/>
</dbReference>
<proteinExistence type="predicted"/>
<evidence type="ECO:0000313" key="2">
    <source>
        <dbReference type="Proteomes" id="UP000323274"/>
    </source>
</evidence>
<name>A0A5A5U0Q5_LEUCI</name>
<accession>A0A5A5U0Q5</accession>
<dbReference type="EMBL" id="BJJW01000006">
    <property type="protein sequence ID" value="GDZ83616.1"/>
    <property type="molecule type" value="Genomic_DNA"/>
</dbReference>
<gene>
    <name evidence="1" type="ORF">LCIT_08580</name>
</gene>
<comment type="caution">
    <text evidence="1">The sequence shown here is derived from an EMBL/GenBank/DDBJ whole genome shotgun (WGS) entry which is preliminary data.</text>
</comment>
<reference evidence="1 2" key="1">
    <citation type="submission" date="2019-04" db="EMBL/GenBank/DDBJ databases">
        <title>A pseudo-fructophilic Leuconostoc citreum strain F192-5 isolated from peel of satsuma mandarin: the first report for isolation and characterization of strain-dependent fructophilic-like characteristics.</title>
        <authorList>
            <person name="Maeno S."/>
            <person name="Tanizawa Y."/>
            <person name="Kajikawa A."/>
            <person name="Kanesaki Y."/>
            <person name="Kubota E."/>
            <person name="Arita M."/>
            <person name="Leon D."/>
            <person name="Endo A."/>
        </authorList>
    </citation>
    <scope>NUCLEOTIDE SEQUENCE [LARGE SCALE GENOMIC DNA]</scope>
    <source>
        <strain evidence="1 2">F192-5</strain>
    </source>
</reference>
<sequence length="72" mass="8141">MVLYSVTPNYKTDNRDEVVRDDYDEPIISSYQFNFIQQSESGDVGNDDNIVRNLIDPAESERLQAGLKPGTS</sequence>
<dbReference type="AlphaFoldDB" id="A0A5A5U0Q5"/>